<dbReference type="AlphaFoldDB" id="A0A178UMX3"/>
<evidence type="ECO:0000256" key="8">
    <source>
        <dbReference type="SAM" id="Phobius"/>
    </source>
</evidence>
<proteinExistence type="predicted"/>
<dbReference type="InterPro" id="IPR036770">
    <property type="entry name" value="Ankyrin_rpt-contain_sf"/>
</dbReference>
<keyword evidence="5 7" id="KW-0040">ANK repeat</keyword>
<protein>
    <recommendedName>
        <fullName evidence="9">PGG domain-containing protein</fullName>
    </recommendedName>
</protein>
<feature type="repeat" description="ANK" evidence="7">
    <location>
        <begin position="87"/>
        <end position="120"/>
    </location>
</feature>
<feature type="repeat" description="ANK" evidence="7">
    <location>
        <begin position="53"/>
        <end position="85"/>
    </location>
</feature>
<dbReference type="GO" id="GO:0016020">
    <property type="term" value="C:membrane"/>
    <property type="evidence" value="ECO:0007669"/>
    <property type="project" value="UniProtKB-SubCell"/>
</dbReference>
<feature type="transmembrane region" description="Helical" evidence="8">
    <location>
        <begin position="461"/>
        <end position="481"/>
    </location>
</feature>
<dbReference type="PANTHER" id="PTHR24186:SF38">
    <property type="entry name" value="ANKYRIN REPEAT FAMILY PROTEIN"/>
    <property type="match status" value="1"/>
</dbReference>
<evidence type="ECO:0000256" key="2">
    <source>
        <dbReference type="ARBA" id="ARBA00022692"/>
    </source>
</evidence>
<dbReference type="InterPro" id="IPR026961">
    <property type="entry name" value="PGG_dom"/>
</dbReference>
<evidence type="ECO:0000313" key="10">
    <source>
        <dbReference type="EMBL" id="OAO94850.1"/>
    </source>
</evidence>
<gene>
    <name evidence="10" type="ordered locus">AXX17_At5g53800</name>
</gene>
<feature type="domain" description="PGG" evidence="9">
    <location>
        <begin position="403"/>
        <end position="512"/>
    </location>
</feature>
<feature type="transmembrane region" description="Helical" evidence="8">
    <location>
        <begin position="408"/>
        <end position="428"/>
    </location>
</feature>
<comment type="subcellular location">
    <subcellularLocation>
        <location evidence="1">Membrane</location>
        <topology evidence="1">Multi-pass membrane protein</topology>
    </subcellularLocation>
</comment>
<dbReference type="PROSITE" id="PS50088">
    <property type="entry name" value="ANK_REPEAT"/>
    <property type="match status" value="2"/>
</dbReference>
<keyword evidence="3" id="KW-0677">Repeat</keyword>
<keyword evidence="2 8" id="KW-0812">Transmembrane</keyword>
<dbReference type="SUPFAM" id="SSF48403">
    <property type="entry name" value="Ankyrin repeat"/>
    <property type="match status" value="1"/>
</dbReference>
<evidence type="ECO:0000256" key="7">
    <source>
        <dbReference type="PROSITE-ProRule" id="PRU00023"/>
    </source>
</evidence>
<dbReference type="PROSITE" id="PS50297">
    <property type="entry name" value="ANK_REP_REGION"/>
    <property type="match status" value="1"/>
</dbReference>
<organism evidence="10 11">
    <name type="scientific">Arabidopsis thaliana</name>
    <name type="common">Mouse-ear cress</name>
    <dbReference type="NCBI Taxonomy" id="3702"/>
    <lineage>
        <taxon>Eukaryota</taxon>
        <taxon>Viridiplantae</taxon>
        <taxon>Streptophyta</taxon>
        <taxon>Embryophyta</taxon>
        <taxon>Tracheophyta</taxon>
        <taxon>Spermatophyta</taxon>
        <taxon>Magnoliopsida</taxon>
        <taxon>eudicotyledons</taxon>
        <taxon>Gunneridae</taxon>
        <taxon>Pentapetalae</taxon>
        <taxon>rosids</taxon>
        <taxon>malvids</taxon>
        <taxon>Brassicales</taxon>
        <taxon>Brassicaceae</taxon>
        <taxon>Camelineae</taxon>
        <taxon>Arabidopsis</taxon>
    </lineage>
</organism>
<evidence type="ECO:0000256" key="5">
    <source>
        <dbReference type="ARBA" id="ARBA00023043"/>
    </source>
</evidence>
<keyword evidence="6 8" id="KW-0472">Membrane</keyword>
<evidence type="ECO:0000256" key="1">
    <source>
        <dbReference type="ARBA" id="ARBA00004141"/>
    </source>
</evidence>
<feature type="transmembrane region" description="Helical" evidence="8">
    <location>
        <begin position="493"/>
        <end position="516"/>
    </location>
</feature>
<dbReference type="Proteomes" id="UP000078284">
    <property type="component" value="Chromosome 5"/>
</dbReference>
<dbReference type="Gene3D" id="1.25.40.20">
    <property type="entry name" value="Ankyrin repeat-containing domain"/>
    <property type="match status" value="3"/>
</dbReference>
<dbReference type="InterPro" id="IPR002110">
    <property type="entry name" value="Ankyrin_rpt"/>
</dbReference>
<feature type="transmembrane region" description="Helical" evidence="8">
    <location>
        <begin position="522"/>
        <end position="544"/>
    </location>
</feature>
<dbReference type="Pfam" id="PF13962">
    <property type="entry name" value="PGG"/>
    <property type="match status" value="1"/>
</dbReference>
<dbReference type="Pfam" id="PF12796">
    <property type="entry name" value="Ank_2"/>
    <property type="match status" value="2"/>
</dbReference>
<reference evidence="11" key="1">
    <citation type="journal article" date="2016" name="Proc. Natl. Acad. Sci. U.S.A.">
        <title>Chromosome-level assembly of Arabidopsis thaliana Ler reveals the extent of translocation and inversion polymorphisms.</title>
        <authorList>
            <person name="Zapata L."/>
            <person name="Ding J."/>
            <person name="Willing E.M."/>
            <person name="Hartwig B."/>
            <person name="Bezdan D."/>
            <person name="Jiao W.B."/>
            <person name="Patel V."/>
            <person name="Velikkakam James G."/>
            <person name="Koornneef M."/>
            <person name="Ossowski S."/>
            <person name="Schneeberger K."/>
        </authorList>
    </citation>
    <scope>NUCLEOTIDE SEQUENCE [LARGE SCALE GENOMIC DNA]</scope>
    <source>
        <strain evidence="11">cv. Landsberg erecta</strain>
    </source>
</reference>
<dbReference type="SMART" id="SM00248">
    <property type="entry name" value="ANK"/>
    <property type="match status" value="7"/>
</dbReference>
<dbReference type="PANTHER" id="PTHR24186">
    <property type="entry name" value="PROTEIN PHOSPHATASE 1 REGULATORY SUBUNIT"/>
    <property type="match status" value="1"/>
</dbReference>
<evidence type="ECO:0000313" key="11">
    <source>
        <dbReference type="Proteomes" id="UP000078284"/>
    </source>
</evidence>
<name>A0A178UMX3_ARATH</name>
<keyword evidence="4 8" id="KW-1133">Transmembrane helix</keyword>
<accession>A0A178UMX3</accession>
<evidence type="ECO:0000256" key="4">
    <source>
        <dbReference type="ARBA" id="ARBA00022989"/>
    </source>
</evidence>
<dbReference type="EMBL" id="LUHQ01000005">
    <property type="protein sequence ID" value="OAO94850.1"/>
    <property type="molecule type" value="Genomic_DNA"/>
</dbReference>
<comment type="caution">
    <text evidence="10">The sequence shown here is derived from an EMBL/GenBank/DDBJ whole genome shotgun (WGS) entry which is preliminary data.</text>
</comment>
<evidence type="ECO:0000256" key="6">
    <source>
        <dbReference type="ARBA" id="ARBA00023136"/>
    </source>
</evidence>
<sequence>MLMIQDPSLLKPLVKKISAPIIDAILRNDVSTLLILAEEKPSVLWETYHWETLGGTVLHLATKLGHKEIVETIIKLSPSLVVVTNLNGDTPLHVAARWGHGTIVTQILAAENTEFTAHNERGETAFLVACRYNHPDAASLILEELPLITIGEFCATIFGEYTDLATKILARFPHIAKEVDGKLSSPLHYACNVDSNVMVKMLLEVDEGLAERVNRDGITPLHLAIMRCSVAILEEFFDKAPTSFNISTSAQETVFHIAAKHENIEAFIFMAENCIDSSSILLQLDSLGNTVLHAAASSSCYPVILYIIYETTIDLSAKNNFGSEAVDLVSIDEENYLVICKWLKIEAKRIRDPVQNHSQGNVPTNYLVMSSETELINRIRKLERRMIETYRDPTQSEREMHAEALQSARNMITIVAVLIASLAFTGGINPPGGVYQEGPSIGKSTAGKMLAFKIFSISNNIALFASLCIVVLLVSIIPYRTKPLMKFLVITHWMMWVAVISIAIAYVAAAWVILPRLRGTRWLFYAILAISSVTLGGLFVYLGYKLFRHMSKKTEWRRNMSTVPVVPNTSGTVNWTSAASDRGAAGGEGFYIY</sequence>
<evidence type="ECO:0000259" key="9">
    <source>
        <dbReference type="Pfam" id="PF13962"/>
    </source>
</evidence>
<evidence type="ECO:0000256" key="3">
    <source>
        <dbReference type="ARBA" id="ARBA00022737"/>
    </source>
</evidence>
<dbReference type="ExpressionAtlas" id="A0A178UMX3">
    <property type="expression patterns" value="baseline and differential"/>
</dbReference>